<keyword evidence="2" id="KW-1133">Transmembrane helix</keyword>
<keyword evidence="2" id="KW-0812">Transmembrane</keyword>
<dbReference type="InterPro" id="IPR023393">
    <property type="entry name" value="START-like_dom_sf"/>
</dbReference>
<feature type="compositionally biased region" description="Low complexity" evidence="1">
    <location>
        <begin position="843"/>
        <end position="885"/>
    </location>
</feature>
<dbReference type="Gene3D" id="2.30.29.30">
    <property type="entry name" value="Pleckstrin-homology domain (PH domain)/Phosphotyrosine-binding domain (PTB)"/>
    <property type="match status" value="1"/>
</dbReference>
<dbReference type="InterPro" id="IPR045096">
    <property type="entry name" value="EDR2-like"/>
</dbReference>
<keyword evidence="2" id="KW-0472">Membrane</keyword>
<dbReference type="InterPro" id="IPR001849">
    <property type="entry name" value="PH_domain"/>
</dbReference>
<dbReference type="SUPFAM" id="SSF55961">
    <property type="entry name" value="Bet v1-like"/>
    <property type="match status" value="1"/>
</dbReference>
<organism evidence="4 5">
    <name type="scientific">Sphaeroforma arctica JP610</name>
    <dbReference type="NCBI Taxonomy" id="667725"/>
    <lineage>
        <taxon>Eukaryota</taxon>
        <taxon>Ichthyosporea</taxon>
        <taxon>Ichthyophonida</taxon>
        <taxon>Sphaeroforma</taxon>
    </lineage>
</organism>
<feature type="transmembrane region" description="Helical" evidence="2">
    <location>
        <begin position="256"/>
        <end position="272"/>
    </location>
</feature>
<feature type="region of interest" description="Disordered" evidence="1">
    <location>
        <begin position="843"/>
        <end position="990"/>
    </location>
</feature>
<sequence length="990" mass="110408">MTGKPPSRSRSPILSVTVPLEQSVSMTKVLNGVDTPLDDTQPSVYEAVILLKGRLGRTWSERYCILNAQSYMLVYRKLGSNGSPLLTFKIQSGALCTITEGRKDTFAIHVVNAQNAPIDKFEFNVKTLEVAKQWQTHLLQAAERETAKRLAGERLSLRDVGTAPAAIRDVLKRAEINSRRAVEQMMTLARGHSRHTSETSDKLQQGIEDGLLIDAMNLFHWRTVKVDNGLRVQADNDPVLTVDEIIRRRRVLWRQLYLLLAICVAWVCAVWSDVVPLLHATLLAVATVGLSVYHFVSCFEDMPGHPSVQVAEVVAADPESIFALIHDTTRWLRIDPSMIGYEVIEKIDEHTETGVLGLDTCTCTGHAHAHVHAQAHEWAMLKWFGIDTAGVIHIIHAPLWKGWFWMLPRDLCLTRYWRREDNGGYIIIMQPFSPVDLSVYINKNVILPSLTHSTVSSPTPSHRGLCSLSYHLLQSTSHHKCPPSPNFVRAVIPGASLMIMPSLDNTTARPTSIVQQTCTMDPGGYSQYFRWFEEDYTFVLPIMRSLLCLRDAFSWTNFDHVAIYNGEEKEPTKHQQTVSVDHQGYVMGVNKLSTNAPTHMYHEPHASKFKVHAAQETKGNYVRGPIYLMDGKKVTAQPSAFNLVGMDVFAFEDPSQRYNLASRPDNTIYKLNQQDPNCPFTFVVTFVVPCAENLSVACYYQPTDSDWREKRSTFCDVLSDFMDGDDNYRNQRFKLIPSVEKGSYILRKMVAGKPAIVGNKGLKNPYFHGDNWFEVDVDVNSDAHAREITSMAVGVTKSLVVDIAFLIESKTAEELPETIIGTVQFDRIALKSIAVPIAKNTPTTATATATGDPTTPHTHTPTKATPDNNTTHTHNNTTQTDNTTHSGNVSTHTSASRCVSASPSLGTRNGTGDSVQSLVPMKSALQSQSMGRPRKARQLVRIHSHSTDSVTGSRQQTSPQPQPHMRNRFLRRQNTTPTPAAHTTATAKTR</sequence>
<evidence type="ECO:0000259" key="3">
    <source>
        <dbReference type="PROSITE" id="PS50003"/>
    </source>
</evidence>
<feature type="compositionally biased region" description="Polar residues" evidence="1">
    <location>
        <begin position="947"/>
        <end position="959"/>
    </location>
</feature>
<dbReference type="PROSITE" id="PS50003">
    <property type="entry name" value="PH_DOMAIN"/>
    <property type="match status" value="1"/>
</dbReference>
<keyword evidence="5" id="KW-1185">Reference proteome</keyword>
<name>A0A0L0GET8_9EUKA</name>
<protein>
    <recommendedName>
        <fullName evidence="3">PH domain-containing protein</fullName>
    </recommendedName>
</protein>
<feature type="compositionally biased region" description="Basic residues" evidence="1">
    <location>
        <begin position="932"/>
        <end position="944"/>
    </location>
</feature>
<dbReference type="AlphaFoldDB" id="A0A0L0GET8"/>
<dbReference type="InterPro" id="IPR009769">
    <property type="entry name" value="EDR2_C"/>
</dbReference>
<feature type="compositionally biased region" description="Low complexity" evidence="1">
    <location>
        <begin position="975"/>
        <end position="990"/>
    </location>
</feature>
<dbReference type="Proteomes" id="UP000054560">
    <property type="component" value="Unassembled WGS sequence"/>
</dbReference>
<feature type="compositionally biased region" description="Polar residues" evidence="1">
    <location>
        <begin position="886"/>
        <end position="917"/>
    </location>
</feature>
<evidence type="ECO:0000313" key="4">
    <source>
        <dbReference type="EMBL" id="KNC86788.1"/>
    </source>
</evidence>
<feature type="domain" description="PH" evidence="3">
    <location>
        <begin position="42"/>
        <end position="143"/>
    </location>
</feature>
<proteinExistence type="predicted"/>
<evidence type="ECO:0000256" key="2">
    <source>
        <dbReference type="SAM" id="Phobius"/>
    </source>
</evidence>
<accession>A0A0L0GET8</accession>
<evidence type="ECO:0000313" key="5">
    <source>
        <dbReference type="Proteomes" id="UP000054560"/>
    </source>
</evidence>
<dbReference type="EMBL" id="KQ241636">
    <property type="protein sequence ID" value="KNC86788.1"/>
    <property type="molecule type" value="Genomic_DNA"/>
</dbReference>
<dbReference type="SUPFAM" id="SSF50729">
    <property type="entry name" value="PH domain-like"/>
    <property type="match status" value="1"/>
</dbReference>
<dbReference type="RefSeq" id="XP_014160690.1">
    <property type="nucleotide sequence ID" value="XM_014305215.1"/>
</dbReference>
<dbReference type="OrthoDB" id="9970435at2759"/>
<dbReference type="PANTHER" id="PTHR12136">
    <property type="entry name" value="ENHANCED DISEASE RESISTANCE-RELATED"/>
    <property type="match status" value="1"/>
</dbReference>
<gene>
    <name evidence="4" type="ORF">SARC_01081</name>
</gene>
<dbReference type="PANTHER" id="PTHR12136:SF41">
    <property type="entry name" value="PLECKSTRIN HOMOLOGY (PH) AND LIPID-BINDING START DOMAINS-CONTAINING PROTEIN"/>
    <property type="match status" value="1"/>
</dbReference>
<dbReference type="Gene3D" id="3.30.530.20">
    <property type="match status" value="1"/>
</dbReference>
<evidence type="ECO:0000256" key="1">
    <source>
        <dbReference type="SAM" id="MobiDB-lite"/>
    </source>
</evidence>
<dbReference type="eggNOG" id="ENOG502QS0N">
    <property type="taxonomic scope" value="Eukaryota"/>
</dbReference>
<dbReference type="GeneID" id="25901585"/>
<dbReference type="InterPro" id="IPR011993">
    <property type="entry name" value="PH-like_dom_sf"/>
</dbReference>
<dbReference type="Pfam" id="PF07059">
    <property type="entry name" value="EDR2_C"/>
    <property type="match status" value="1"/>
</dbReference>
<reference evidence="4 5" key="1">
    <citation type="submission" date="2011-02" db="EMBL/GenBank/DDBJ databases">
        <title>The Genome Sequence of Sphaeroforma arctica JP610.</title>
        <authorList>
            <consortium name="The Broad Institute Genome Sequencing Platform"/>
            <person name="Russ C."/>
            <person name="Cuomo C."/>
            <person name="Young S.K."/>
            <person name="Zeng Q."/>
            <person name="Gargeya S."/>
            <person name="Alvarado L."/>
            <person name="Berlin A."/>
            <person name="Chapman S.B."/>
            <person name="Chen Z."/>
            <person name="Freedman E."/>
            <person name="Gellesch M."/>
            <person name="Goldberg J."/>
            <person name="Griggs A."/>
            <person name="Gujja S."/>
            <person name="Heilman E."/>
            <person name="Heiman D."/>
            <person name="Howarth C."/>
            <person name="Mehta T."/>
            <person name="Neiman D."/>
            <person name="Pearson M."/>
            <person name="Roberts A."/>
            <person name="Saif S."/>
            <person name="Shea T."/>
            <person name="Shenoy N."/>
            <person name="Sisk P."/>
            <person name="Stolte C."/>
            <person name="Sykes S."/>
            <person name="White J."/>
            <person name="Yandava C."/>
            <person name="Burger G."/>
            <person name="Gray M.W."/>
            <person name="Holland P.W.H."/>
            <person name="King N."/>
            <person name="Lang F.B.F."/>
            <person name="Roger A.J."/>
            <person name="Ruiz-Trillo I."/>
            <person name="Haas B."/>
            <person name="Nusbaum C."/>
            <person name="Birren B."/>
        </authorList>
    </citation>
    <scope>NUCLEOTIDE SEQUENCE [LARGE SCALE GENOMIC DNA]</scope>
    <source>
        <strain evidence="4 5">JP610</strain>
    </source>
</reference>